<sequence length="202" mass="22523">MKNFKEYLAESEHVYDYRIRIVGEVNSEFIKELEGKLSQFDVVKATKPKTTPVQKTPAGFPSHQNDSVTIMDVSFRYPAIEPQIKQIAQLLGLDPNRIIMQTAAYDDSIGKEAQDIAAQNKDLLTDTDYPAPDDKQKALNKDYSANPYDHAVLKNEYKSTFTVAGGRTPPAETTNDLPMGNTSPMSKMKRQALPATGRNPRG</sequence>
<gene>
    <name evidence="4" type="ORF">UFOVP1146_28</name>
    <name evidence="5" type="ORF">UFOVP1638_117</name>
    <name evidence="2" type="ORF">UFOVP812_361</name>
    <name evidence="3" type="ORF">UFOVP818_204</name>
</gene>
<dbReference type="EMBL" id="LR796776">
    <property type="protein sequence ID" value="CAB4165668.1"/>
    <property type="molecule type" value="Genomic_DNA"/>
</dbReference>
<feature type="compositionally biased region" description="Polar residues" evidence="1">
    <location>
        <begin position="171"/>
        <end position="185"/>
    </location>
</feature>
<evidence type="ECO:0000256" key="1">
    <source>
        <dbReference type="SAM" id="MobiDB-lite"/>
    </source>
</evidence>
<dbReference type="EMBL" id="LR797099">
    <property type="protein sequence ID" value="CAB4186672.1"/>
    <property type="molecule type" value="Genomic_DNA"/>
</dbReference>
<reference evidence="5" key="1">
    <citation type="submission" date="2020-05" db="EMBL/GenBank/DDBJ databases">
        <authorList>
            <person name="Chiriac C."/>
            <person name="Salcher M."/>
            <person name="Ghai R."/>
            <person name="Kavagutti S V."/>
        </authorList>
    </citation>
    <scope>NUCLEOTIDE SEQUENCE</scope>
</reference>
<evidence type="ECO:0000313" key="2">
    <source>
        <dbReference type="EMBL" id="CAB4164092.1"/>
    </source>
</evidence>
<feature type="region of interest" description="Disordered" evidence="1">
    <location>
        <begin position="162"/>
        <end position="202"/>
    </location>
</feature>
<organism evidence="5">
    <name type="scientific">uncultured Caudovirales phage</name>
    <dbReference type="NCBI Taxonomy" id="2100421"/>
    <lineage>
        <taxon>Viruses</taxon>
        <taxon>Duplodnaviria</taxon>
        <taxon>Heunggongvirae</taxon>
        <taxon>Uroviricota</taxon>
        <taxon>Caudoviricetes</taxon>
        <taxon>Peduoviridae</taxon>
        <taxon>Maltschvirus</taxon>
        <taxon>Maltschvirus maltsch</taxon>
    </lineage>
</organism>
<accession>A0A6J5T0H1</accession>
<evidence type="ECO:0000313" key="5">
    <source>
        <dbReference type="EMBL" id="CAB4220999.1"/>
    </source>
</evidence>
<dbReference type="EMBL" id="LR796758">
    <property type="protein sequence ID" value="CAB4164092.1"/>
    <property type="molecule type" value="Genomic_DNA"/>
</dbReference>
<dbReference type="EMBL" id="LR797502">
    <property type="protein sequence ID" value="CAB4220999.1"/>
    <property type="molecule type" value="Genomic_DNA"/>
</dbReference>
<proteinExistence type="predicted"/>
<protein>
    <submittedName>
        <fullName evidence="5">Uncharacterized protein</fullName>
    </submittedName>
</protein>
<name>A0A6J5T0H1_9CAUD</name>
<evidence type="ECO:0000313" key="3">
    <source>
        <dbReference type="EMBL" id="CAB4165668.1"/>
    </source>
</evidence>
<evidence type="ECO:0000313" key="4">
    <source>
        <dbReference type="EMBL" id="CAB4186672.1"/>
    </source>
</evidence>